<proteinExistence type="predicted"/>
<dbReference type="EC" id="3.4.19.12" evidence="2"/>
<evidence type="ECO:0000313" key="3">
    <source>
        <dbReference type="Proteomes" id="UP000507470"/>
    </source>
</evidence>
<dbReference type="GO" id="GO:0004843">
    <property type="term" value="F:cysteine-type deubiquitinase activity"/>
    <property type="evidence" value="ECO:0007669"/>
    <property type="project" value="UniProtKB-EC"/>
</dbReference>
<dbReference type="Pfam" id="PF00443">
    <property type="entry name" value="UCH"/>
    <property type="match status" value="1"/>
</dbReference>
<gene>
    <name evidence="2" type="ORF">MCOR_4142</name>
</gene>
<sequence length="205" mass="23016">MKQIITRVNCGDVRNQEEDYAILQLPIPNVSNGSVQRIVKNATHISTDNPIQFRTEKSKPKEFTFRSAVLHHGYSPNSGHYTSVIKVGNKFISIDDTSIKPNIPTKLNTDGYVLVYRYTTLQSAETRNFCLCLSNSSCLDTLALISENSNFMSPQKRNIIERLQEYEIVKGSENSEDELVYLLRNVPTSGGILFVGEVPTPTISQ</sequence>
<evidence type="ECO:0000259" key="1">
    <source>
        <dbReference type="PROSITE" id="PS50235"/>
    </source>
</evidence>
<evidence type="ECO:0000313" key="2">
    <source>
        <dbReference type="EMBL" id="CAC5362366.1"/>
    </source>
</evidence>
<dbReference type="Gene3D" id="3.90.70.10">
    <property type="entry name" value="Cysteine proteinases"/>
    <property type="match status" value="1"/>
</dbReference>
<keyword evidence="3" id="KW-1185">Reference proteome</keyword>
<keyword evidence="2" id="KW-0378">Hydrolase</keyword>
<protein>
    <submittedName>
        <fullName evidence="2">USP36_42</fullName>
        <ecNumber evidence="2">3.4.19.12</ecNumber>
    </submittedName>
</protein>
<dbReference type="OrthoDB" id="6155247at2759"/>
<dbReference type="AlphaFoldDB" id="A0A6J8A6M6"/>
<dbReference type="EMBL" id="CACVKT020000742">
    <property type="protein sequence ID" value="CAC5362366.1"/>
    <property type="molecule type" value="Genomic_DNA"/>
</dbReference>
<dbReference type="InterPro" id="IPR001394">
    <property type="entry name" value="Peptidase_C19_UCH"/>
</dbReference>
<dbReference type="PROSITE" id="PS50235">
    <property type="entry name" value="USP_3"/>
    <property type="match status" value="1"/>
</dbReference>
<name>A0A6J8A6M6_MYTCO</name>
<organism evidence="2 3">
    <name type="scientific">Mytilus coruscus</name>
    <name type="common">Sea mussel</name>
    <dbReference type="NCBI Taxonomy" id="42192"/>
    <lineage>
        <taxon>Eukaryota</taxon>
        <taxon>Metazoa</taxon>
        <taxon>Spiralia</taxon>
        <taxon>Lophotrochozoa</taxon>
        <taxon>Mollusca</taxon>
        <taxon>Bivalvia</taxon>
        <taxon>Autobranchia</taxon>
        <taxon>Pteriomorphia</taxon>
        <taxon>Mytilida</taxon>
        <taxon>Mytiloidea</taxon>
        <taxon>Mytilidae</taxon>
        <taxon>Mytilinae</taxon>
        <taxon>Mytilus</taxon>
    </lineage>
</organism>
<feature type="domain" description="USP" evidence="1">
    <location>
        <begin position="1"/>
        <end position="119"/>
    </location>
</feature>
<accession>A0A6J8A6M6</accession>
<dbReference type="InterPro" id="IPR038765">
    <property type="entry name" value="Papain-like_cys_pep_sf"/>
</dbReference>
<dbReference type="GO" id="GO:0016579">
    <property type="term" value="P:protein deubiquitination"/>
    <property type="evidence" value="ECO:0007669"/>
    <property type="project" value="InterPro"/>
</dbReference>
<dbReference type="InterPro" id="IPR028889">
    <property type="entry name" value="USP"/>
</dbReference>
<dbReference type="SUPFAM" id="SSF54001">
    <property type="entry name" value="Cysteine proteinases"/>
    <property type="match status" value="1"/>
</dbReference>
<reference evidence="2 3" key="1">
    <citation type="submission" date="2020-06" db="EMBL/GenBank/DDBJ databases">
        <authorList>
            <person name="Li R."/>
            <person name="Bekaert M."/>
        </authorList>
    </citation>
    <scope>NUCLEOTIDE SEQUENCE [LARGE SCALE GENOMIC DNA]</scope>
    <source>
        <strain evidence="3">wild</strain>
    </source>
</reference>
<dbReference type="Proteomes" id="UP000507470">
    <property type="component" value="Unassembled WGS sequence"/>
</dbReference>
<dbReference type="CDD" id="cd02257">
    <property type="entry name" value="Peptidase_C19"/>
    <property type="match status" value="1"/>
</dbReference>